<organism evidence="2 3">
    <name type="scientific">Trypanosoma rangeli</name>
    <dbReference type="NCBI Taxonomy" id="5698"/>
    <lineage>
        <taxon>Eukaryota</taxon>
        <taxon>Discoba</taxon>
        <taxon>Euglenozoa</taxon>
        <taxon>Kinetoplastea</taxon>
        <taxon>Metakinetoplastina</taxon>
        <taxon>Trypanosomatida</taxon>
        <taxon>Trypanosomatidae</taxon>
        <taxon>Trypanosoma</taxon>
        <taxon>Herpetosoma</taxon>
    </lineage>
</organism>
<accession>A0A3R7LZK0</accession>
<evidence type="ECO:0000313" key="2">
    <source>
        <dbReference type="EMBL" id="RNF06336.1"/>
    </source>
</evidence>
<gene>
    <name evidence="2" type="ORF">TraAM80_04033</name>
</gene>
<keyword evidence="3" id="KW-1185">Reference proteome</keyword>
<dbReference type="RefSeq" id="XP_029239195.1">
    <property type="nucleotide sequence ID" value="XM_029380978.1"/>
</dbReference>
<reference evidence="2 3" key="1">
    <citation type="journal article" date="2018" name="BMC Genomics">
        <title>Genomic comparison of Trypanosoma conorhini and Trypanosoma rangeli to Trypanosoma cruzi strains of high and low virulence.</title>
        <authorList>
            <person name="Bradwell K.R."/>
            <person name="Koparde V.N."/>
            <person name="Matveyev A.V."/>
            <person name="Serrano M.G."/>
            <person name="Alves J.M."/>
            <person name="Parikh H."/>
            <person name="Huang B."/>
            <person name="Lee V."/>
            <person name="Espinosa-Alvarez O."/>
            <person name="Ortiz P.A."/>
            <person name="Costa-Martins A.G."/>
            <person name="Teixeira M.M."/>
            <person name="Buck G.A."/>
        </authorList>
    </citation>
    <scope>NUCLEOTIDE SEQUENCE [LARGE SCALE GENOMIC DNA]</scope>
    <source>
        <strain evidence="2 3">AM80</strain>
    </source>
</reference>
<dbReference type="AlphaFoldDB" id="A0A3R7LZK0"/>
<protein>
    <submittedName>
        <fullName evidence="2">Uncharacterized protein</fullName>
    </submittedName>
</protein>
<dbReference type="Proteomes" id="UP000283634">
    <property type="component" value="Unassembled WGS sequence"/>
</dbReference>
<name>A0A3R7LZK0_TRYRA</name>
<evidence type="ECO:0000313" key="3">
    <source>
        <dbReference type="Proteomes" id="UP000283634"/>
    </source>
</evidence>
<proteinExistence type="predicted"/>
<evidence type="ECO:0000256" key="1">
    <source>
        <dbReference type="SAM" id="MobiDB-lite"/>
    </source>
</evidence>
<feature type="region of interest" description="Disordered" evidence="1">
    <location>
        <begin position="1"/>
        <end position="21"/>
    </location>
</feature>
<comment type="caution">
    <text evidence="2">The sequence shown here is derived from an EMBL/GenBank/DDBJ whole genome shotgun (WGS) entry which is preliminary data.</text>
</comment>
<dbReference type="GeneID" id="40327966"/>
<sequence length="112" mass="12407">MQRAGSGLRPSTSRRDVCGNHNATFPRGGFFQDGHSSLAARDSFQRSLPSQALFSSQFSALSALHWNETGVSNYILWMYGGRTCPVDLGTTARSKQMQECRFTPLRYANKAV</sequence>
<dbReference type="EMBL" id="MKGL01000111">
    <property type="protein sequence ID" value="RNF06336.1"/>
    <property type="molecule type" value="Genomic_DNA"/>
</dbReference>